<evidence type="ECO:0000259" key="6">
    <source>
        <dbReference type="Pfam" id="PF01850"/>
    </source>
</evidence>
<dbReference type="Proteomes" id="UP000320531">
    <property type="component" value="Unassembled WGS sequence"/>
</dbReference>
<sequence>MMIYVDTSALAKLALPERESYEVAALLEGQQLFSSALIDIELSKVWQRSGLTGTGYREFTEGVSKVGINDEVIRRACSLTGVRSLDAIHLASACLLRDAGLALAFFTYDKQLHAAARSQGFTVLPSASDGHQ</sequence>
<keyword evidence="5" id="KW-0460">Magnesium</keyword>
<evidence type="ECO:0000256" key="2">
    <source>
        <dbReference type="ARBA" id="ARBA00022722"/>
    </source>
</evidence>
<evidence type="ECO:0000313" key="7">
    <source>
        <dbReference type="EMBL" id="TVU56756.1"/>
    </source>
</evidence>
<protein>
    <submittedName>
        <fullName evidence="7">Type II toxin-antitoxin system VapC family toxin</fullName>
    </submittedName>
</protein>
<keyword evidence="2" id="KW-0540">Nuclease</keyword>
<dbReference type="GO" id="GO:0046872">
    <property type="term" value="F:metal ion binding"/>
    <property type="evidence" value="ECO:0007669"/>
    <property type="project" value="UniProtKB-KW"/>
</dbReference>
<evidence type="ECO:0000256" key="5">
    <source>
        <dbReference type="ARBA" id="ARBA00022842"/>
    </source>
</evidence>
<dbReference type="Gene3D" id="3.40.50.1010">
    <property type="entry name" value="5'-nuclease"/>
    <property type="match status" value="1"/>
</dbReference>
<accession>A0A553E5J4</accession>
<dbReference type="GO" id="GO:0004518">
    <property type="term" value="F:nuclease activity"/>
    <property type="evidence" value="ECO:0007669"/>
    <property type="project" value="UniProtKB-KW"/>
</dbReference>
<dbReference type="EMBL" id="VMTY01000015">
    <property type="protein sequence ID" value="TVU56756.1"/>
    <property type="molecule type" value="Genomic_DNA"/>
</dbReference>
<evidence type="ECO:0000256" key="1">
    <source>
        <dbReference type="ARBA" id="ARBA00022649"/>
    </source>
</evidence>
<dbReference type="SUPFAM" id="SSF88723">
    <property type="entry name" value="PIN domain-like"/>
    <property type="match status" value="1"/>
</dbReference>
<organism evidence="7 8">
    <name type="scientific">Corynebacterium aurimucosum</name>
    <dbReference type="NCBI Taxonomy" id="169292"/>
    <lineage>
        <taxon>Bacteria</taxon>
        <taxon>Bacillati</taxon>
        <taxon>Actinomycetota</taxon>
        <taxon>Actinomycetes</taxon>
        <taxon>Mycobacteriales</taxon>
        <taxon>Corynebacteriaceae</taxon>
        <taxon>Corynebacterium</taxon>
    </lineage>
</organism>
<evidence type="ECO:0000256" key="4">
    <source>
        <dbReference type="ARBA" id="ARBA00022801"/>
    </source>
</evidence>
<dbReference type="Pfam" id="PF01850">
    <property type="entry name" value="PIN"/>
    <property type="match status" value="1"/>
</dbReference>
<evidence type="ECO:0000256" key="3">
    <source>
        <dbReference type="ARBA" id="ARBA00022723"/>
    </source>
</evidence>
<proteinExistence type="predicted"/>
<dbReference type="AlphaFoldDB" id="A0A553E5J4"/>
<keyword evidence="4" id="KW-0378">Hydrolase</keyword>
<feature type="domain" description="PIN" evidence="6">
    <location>
        <begin position="3"/>
        <end position="116"/>
    </location>
</feature>
<keyword evidence="1" id="KW-1277">Toxin-antitoxin system</keyword>
<reference evidence="7 8" key="1">
    <citation type="submission" date="2019-07" db="EMBL/GenBank/DDBJ databases">
        <title>Draft genome of C. aurimucosum strain 14-2523.</title>
        <authorList>
            <person name="Pacheco L.G.C."/>
            <person name="Aguiar E.R.G.R."/>
            <person name="Navas J."/>
            <person name="Santos C.S."/>
            <person name="Rocha D.J.P.G."/>
        </authorList>
    </citation>
    <scope>NUCLEOTIDE SEQUENCE [LARGE SCALE GENOMIC DNA]</scope>
    <source>
        <strain evidence="7 8">14-2523</strain>
    </source>
</reference>
<gene>
    <name evidence="7" type="ORF">FQK23_05935</name>
</gene>
<keyword evidence="3" id="KW-0479">Metal-binding</keyword>
<dbReference type="InterPro" id="IPR002716">
    <property type="entry name" value="PIN_dom"/>
</dbReference>
<dbReference type="GO" id="GO:0016787">
    <property type="term" value="F:hydrolase activity"/>
    <property type="evidence" value="ECO:0007669"/>
    <property type="project" value="UniProtKB-KW"/>
</dbReference>
<dbReference type="InterPro" id="IPR029060">
    <property type="entry name" value="PIN-like_dom_sf"/>
</dbReference>
<name>A0A553E5J4_9CORY</name>
<comment type="caution">
    <text evidence="7">The sequence shown here is derived from an EMBL/GenBank/DDBJ whole genome shotgun (WGS) entry which is preliminary data.</text>
</comment>
<evidence type="ECO:0000313" key="8">
    <source>
        <dbReference type="Proteomes" id="UP000320531"/>
    </source>
</evidence>
<dbReference type="CDD" id="cd09874">
    <property type="entry name" value="PIN_MT3492-like"/>
    <property type="match status" value="1"/>
</dbReference>